<feature type="domain" description="Integrase catalytic" evidence="2">
    <location>
        <begin position="675"/>
        <end position="873"/>
    </location>
</feature>
<dbReference type="InterPro" id="IPR036397">
    <property type="entry name" value="RNaseH_sf"/>
</dbReference>
<keyword evidence="4" id="KW-1185">Reference proteome</keyword>
<evidence type="ECO:0000313" key="4">
    <source>
        <dbReference type="Proteomes" id="UP000823941"/>
    </source>
</evidence>
<dbReference type="Proteomes" id="UP000823941">
    <property type="component" value="Chromosome 30"/>
</dbReference>
<sequence length="993" mass="113538">MNPDSKTTKLRVVFQGNLKSKSGVSLNDVLLNGPVVQSELFDILLLFRTYKFTLISDVKKMFRAINLNPYQNGLQNILWRDNPTKPISCLQLQTVTYGLKPSTFLATRCLIELANNYEDEFPLAAQALRSCTYVDDVLAGADDVEQLYKLKSELIALLDKGSFQLHKWCSNFPGVLDDVPIEHRYFDEVELTNNNMIKTLGLTLNVVEDTFNFTGPIVPQTLKTKRQVLSAIGKIFDPLGLIGPIVIQAKLFMQELWSMSLDWDTILPDKQLQFWNSLLNTIISMEVLTIPRYISSTNMLEVELIGYCDASMKAYGCCLYLRIINNDGSILVNLLCSKTRVAPLNKTLTIPRLELNSAVLLSQLTHRVYNKLKLKLPFKVFLYSDSQITLAWIKSLKIKSNPYVTNRVKDINNLTHGFQWSYVNTTKNPADLLTRSIDPKKLQTTELWWHATPDLLSRDFKHLPVEVNYPIPVNTETLSFPVNYCRVEQPDEIIEIFNKYSDLNKLQRIVAYILRFKNNCLNKNGNMMGSLTPIELNDALNIIIRSVQRKYLSNEIESLLNEKPIKSNLSSLHPFLDQYGILRVGGRLQNASNITYEKMHPIILPKHTYITKLIIEREHLRLLHAGPKLLLSSLSQKYWLVSGIHQVKKVVHKCMKCARLKATVSKQLMGSLPIERLSPSTRAFQVVGIDFCGPFEVKSLRIRKPLISKAYVALFVCFAVKAIHVELVSDLTTENFLACLKRFIARRGLPTKIFCDNAKTFKGAANSLRELYELHSNKKHVESVENFCNTKFIQFKFIPSYAPEFGGLWEAGVKSVKFHLKRIVGNTKLTYEALYTVLTEIEAVLNSRPLLSMSSDVNDVKYLTPGHFLIGAEMTSYPELNLSETPIHKLKFWSICSKLKQDFWKVWSNDYLTQLQNRPKWRQPVSNLNVGDLVIVKNDNFAPLHWPMGRIVKIFTGKDGRVRVVEVKIGNKVYTRSFRKICPLPLCDNDNLK</sequence>
<dbReference type="SUPFAM" id="SSF53098">
    <property type="entry name" value="Ribonuclease H-like"/>
    <property type="match status" value="1"/>
</dbReference>
<evidence type="ECO:0000259" key="2">
    <source>
        <dbReference type="PROSITE" id="PS50994"/>
    </source>
</evidence>
<dbReference type="InterPro" id="IPR001584">
    <property type="entry name" value="Integrase_cat-core"/>
</dbReference>
<dbReference type="Pfam" id="PF18701">
    <property type="entry name" value="DUF5641"/>
    <property type="match status" value="1"/>
</dbReference>
<dbReference type="Pfam" id="PF17921">
    <property type="entry name" value="Integrase_H2C2"/>
    <property type="match status" value="1"/>
</dbReference>
<dbReference type="InterPro" id="IPR008042">
    <property type="entry name" value="Retrotrans_Pao"/>
</dbReference>
<dbReference type="InterPro" id="IPR040676">
    <property type="entry name" value="DUF5641"/>
</dbReference>
<organism evidence="3 4">
    <name type="scientific">Plutella xylostella</name>
    <name type="common">Diamondback moth</name>
    <name type="synonym">Plutella maculipennis</name>
    <dbReference type="NCBI Taxonomy" id="51655"/>
    <lineage>
        <taxon>Eukaryota</taxon>
        <taxon>Metazoa</taxon>
        <taxon>Ecdysozoa</taxon>
        <taxon>Arthropoda</taxon>
        <taxon>Hexapoda</taxon>
        <taxon>Insecta</taxon>
        <taxon>Pterygota</taxon>
        <taxon>Neoptera</taxon>
        <taxon>Endopterygota</taxon>
        <taxon>Lepidoptera</taxon>
        <taxon>Glossata</taxon>
        <taxon>Ditrysia</taxon>
        <taxon>Yponomeutoidea</taxon>
        <taxon>Plutellidae</taxon>
        <taxon>Plutella</taxon>
    </lineage>
</organism>
<dbReference type="SUPFAM" id="SSF56672">
    <property type="entry name" value="DNA/RNA polymerases"/>
    <property type="match status" value="1"/>
</dbReference>
<protein>
    <recommendedName>
        <fullName evidence="5">Integrase catalytic domain-containing protein</fullName>
    </recommendedName>
</protein>
<evidence type="ECO:0000259" key="1">
    <source>
        <dbReference type="PROSITE" id="PS50878"/>
    </source>
</evidence>
<dbReference type="Pfam" id="PF05380">
    <property type="entry name" value="Peptidase_A17"/>
    <property type="match status" value="1"/>
</dbReference>
<dbReference type="EMBL" id="JAHIBW010000030">
    <property type="protein sequence ID" value="KAG7295636.1"/>
    <property type="molecule type" value="Genomic_DNA"/>
</dbReference>
<name>A0ABQ7PRN9_PLUXY</name>
<feature type="domain" description="Reverse transcriptase" evidence="1">
    <location>
        <begin position="1"/>
        <end position="218"/>
    </location>
</feature>
<dbReference type="PANTHER" id="PTHR47331">
    <property type="entry name" value="PHD-TYPE DOMAIN-CONTAINING PROTEIN"/>
    <property type="match status" value="1"/>
</dbReference>
<proteinExistence type="predicted"/>
<comment type="caution">
    <text evidence="3">The sequence shown here is derived from an EMBL/GenBank/DDBJ whole genome shotgun (WGS) entry which is preliminary data.</text>
</comment>
<dbReference type="InterPro" id="IPR000477">
    <property type="entry name" value="RT_dom"/>
</dbReference>
<dbReference type="PROSITE" id="PS50994">
    <property type="entry name" value="INTEGRASE"/>
    <property type="match status" value="1"/>
</dbReference>
<gene>
    <name evidence="3" type="ORF">JYU34_021914</name>
</gene>
<dbReference type="InterPro" id="IPR012337">
    <property type="entry name" value="RNaseH-like_sf"/>
</dbReference>
<evidence type="ECO:0000313" key="3">
    <source>
        <dbReference type="EMBL" id="KAG7295636.1"/>
    </source>
</evidence>
<evidence type="ECO:0008006" key="5">
    <source>
        <dbReference type="Google" id="ProtNLM"/>
    </source>
</evidence>
<accession>A0ABQ7PRN9</accession>
<dbReference type="PANTHER" id="PTHR47331:SF4">
    <property type="entry name" value="PEPTIDASE S1 DOMAIN-CONTAINING PROTEIN"/>
    <property type="match status" value="1"/>
</dbReference>
<reference evidence="3 4" key="1">
    <citation type="submission" date="2021-06" db="EMBL/GenBank/DDBJ databases">
        <title>A haploid diamondback moth (Plutella xylostella L.) genome assembly resolves 31 chromosomes and identifies a diamide resistance mutation.</title>
        <authorList>
            <person name="Ward C.M."/>
            <person name="Perry K.D."/>
            <person name="Baker G."/>
            <person name="Powis K."/>
            <person name="Heckel D.G."/>
            <person name="Baxter S.W."/>
        </authorList>
    </citation>
    <scope>NUCLEOTIDE SEQUENCE [LARGE SCALE GENOMIC DNA]</scope>
    <source>
        <strain evidence="3 4">LV</strain>
        <tissue evidence="3">Single pupa</tissue>
    </source>
</reference>
<dbReference type="InterPro" id="IPR043502">
    <property type="entry name" value="DNA/RNA_pol_sf"/>
</dbReference>
<dbReference type="Gene3D" id="3.30.420.10">
    <property type="entry name" value="Ribonuclease H-like superfamily/Ribonuclease H"/>
    <property type="match status" value="1"/>
</dbReference>
<dbReference type="PROSITE" id="PS50878">
    <property type="entry name" value="RT_POL"/>
    <property type="match status" value="1"/>
</dbReference>
<dbReference type="InterPro" id="IPR041588">
    <property type="entry name" value="Integrase_H2C2"/>
</dbReference>